<dbReference type="Gene3D" id="1.10.10.10">
    <property type="entry name" value="Winged helix-like DNA-binding domain superfamily/Winged helix DNA-binding domain"/>
    <property type="match status" value="1"/>
</dbReference>
<feature type="domain" description="HTH marR-type" evidence="1">
    <location>
        <begin position="14"/>
        <end position="150"/>
    </location>
</feature>
<evidence type="ECO:0000313" key="3">
    <source>
        <dbReference type="Proteomes" id="UP001147653"/>
    </source>
</evidence>
<dbReference type="AlphaFoldDB" id="A0A9X3SAN7"/>
<reference evidence="2" key="1">
    <citation type="submission" date="2022-10" db="EMBL/GenBank/DDBJ databases">
        <title>The WGS of Solirubrobacter phytolaccae KCTC 29190.</title>
        <authorList>
            <person name="Jiang Z."/>
        </authorList>
    </citation>
    <scope>NUCLEOTIDE SEQUENCE</scope>
    <source>
        <strain evidence="2">KCTC 29190</strain>
    </source>
</reference>
<dbReference type="PANTHER" id="PTHR33164:SF99">
    <property type="entry name" value="MARR FAMILY REGULATORY PROTEIN"/>
    <property type="match status" value="1"/>
</dbReference>
<dbReference type="GO" id="GO:0006950">
    <property type="term" value="P:response to stress"/>
    <property type="evidence" value="ECO:0007669"/>
    <property type="project" value="TreeGrafter"/>
</dbReference>
<proteinExistence type="predicted"/>
<dbReference type="PROSITE" id="PS50995">
    <property type="entry name" value="HTH_MARR_2"/>
    <property type="match status" value="1"/>
</dbReference>
<evidence type="ECO:0000313" key="2">
    <source>
        <dbReference type="EMBL" id="MDA0184669.1"/>
    </source>
</evidence>
<dbReference type="EMBL" id="JAPDDP010000083">
    <property type="protein sequence ID" value="MDA0184669.1"/>
    <property type="molecule type" value="Genomic_DNA"/>
</dbReference>
<accession>A0A9X3SAN7</accession>
<dbReference type="SUPFAM" id="SSF46785">
    <property type="entry name" value="Winged helix' DNA-binding domain"/>
    <property type="match status" value="1"/>
</dbReference>
<dbReference type="PANTHER" id="PTHR33164">
    <property type="entry name" value="TRANSCRIPTIONAL REGULATOR, MARR FAMILY"/>
    <property type="match status" value="1"/>
</dbReference>
<dbReference type="Pfam" id="PF12802">
    <property type="entry name" value="MarR_2"/>
    <property type="match status" value="1"/>
</dbReference>
<protein>
    <submittedName>
        <fullName evidence="2">MarR family transcriptional regulator</fullName>
    </submittedName>
</protein>
<dbReference type="InterPro" id="IPR000835">
    <property type="entry name" value="HTH_MarR-typ"/>
</dbReference>
<dbReference type="InterPro" id="IPR036388">
    <property type="entry name" value="WH-like_DNA-bd_sf"/>
</dbReference>
<sequence>MAVPETRVDLTETELAAWRGLLRVHTALVKALDAELAAAHDLPLSSYEVLITLESAPDRKRRMAELADSVLLSRSGMTRLVDRLEREGLLVRDTCTDDGRGCFAVLTEKGAELLERARPTHLEGVRERFLVHFSEDELRRFASAWERVLPGAASAD</sequence>
<dbReference type="InterPro" id="IPR036390">
    <property type="entry name" value="WH_DNA-bd_sf"/>
</dbReference>
<gene>
    <name evidence="2" type="ORF">OJ997_30485</name>
</gene>
<organism evidence="2 3">
    <name type="scientific">Solirubrobacter phytolaccae</name>
    <dbReference type="NCBI Taxonomy" id="1404360"/>
    <lineage>
        <taxon>Bacteria</taxon>
        <taxon>Bacillati</taxon>
        <taxon>Actinomycetota</taxon>
        <taxon>Thermoleophilia</taxon>
        <taxon>Solirubrobacterales</taxon>
        <taxon>Solirubrobacteraceae</taxon>
        <taxon>Solirubrobacter</taxon>
    </lineage>
</organism>
<dbReference type="Proteomes" id="UP001147653">
    <property type="component" value="Unassembled WGS sequence"/>
</dbReference>
<dbReference type="GO" id="GO:0003700">
    <property type="term" value="F:DNA-binding transcription factor activity"/>
    <property type="evidence" value="ECO:0007669"/>
    <property type="project" value="InterPro"/>
</dbReference>
<name>A0A9X3SAN7_9ACTN</name>
<keyword evidence="3" id="KW-1185">Reference proteome</keyword>
<comment type="caution">
    <text evidence="2">The sequence shown here is derived from an EMBL/GenBank/DDBJ whole genome shotgun (WGS) entry which is preliminary data.</text>
</comment>
<evidence type="ECO:0000259" key="1">
    <source>
        <dbReference type="PROSITE" id="PS50995"/>
    </source>
</evidence>
<dbReference type="SMART" id="SM00347">
    <property type="entry name" value="HTH_MARR"/>
    <property type="match status" value="1"/>
</dbReference>
<dbReference type="PRINTS" id="PR00598">
    <property type="entry name" value="HTHMARR"/>
</dbReference>
<dbReference type="InterPro" id="IPR039422">
    <property type="entry name" value="MarR/SlyA-like"/>
</dbReference>
<dbReference type="RefSeq" id="WP_270029123.1">
    <property type="nucleotide sequence ID" value="NZ_JAPDDP010000083.1"/>
</dbReference>